<dbReference type="GO" id="GO:0010124">
    <property type="term" value="P:phenylacetate catabolic process"/>
    <property type="evidence" value="ECO:0007669"/>
    <property type="project" value="UniProtKB-UniRule"/>
</dbReference>
<dbReference type="UniPathway" id="UPA00930"/>
<dbReference type="CDD" id="cd05913">
    <property type="entry name" value="PaaK"/>
    <property type="match status" value="1"/>
</dbReference>
<evidence type="ECO:0000256" key="9">
    <source>
        <dbReference type="PIRNR" id="PIRNR006444"/>
    </source>
</evidence>
<dbReference type="InterPro" id="IPR042099">
    <property type="entry name" value="ANL_N_sf"/>
</dbReference>
<evidence type="ECO:0000259" key="11">
    <source>
        <dbReference type="Pfam" id="PF14535"/>
    </source>
</evidence>
<comment type="function">
    <text evidence="9">Catalyzes the activation of phenylacetic acid (PA) to phenylacetyl-CoA (PA-CoA).</text>
</comment>
<dbReference type="InterPro" id="IPR011880">
    <property type="entry name" value="PA_CoA_ligase"/>
</dbReference>
<proteinExistence type="inferred from homology"/>
<dbReference type="PANTHER" id="PTHR43439">
    <property type="entry name" value="PHENYLACETATE-COENZYME A LIGASE"/>
    <property type="match status" value="1"/>
</dbReference>
<dbReference type="Pfam" id="PF14535">
    <property type="entry name" value="AMP-binding_C_2"/>
    <property type="match status" value="1"/>
</dbReference>
<dbReference type="Gene3D" id="3.30.300.30">
    <property type="match status" value="1"/>
</dbReference>
<evidence type="ECO:0000256" key="1">
    <source>
        <dbReference type="ARBA" id="ARBA00011245"/>
    </source>
</evidence>
<dbReference type="GO" id="GO:0000166">
    <property type="term" value="F:nucleotide binding"/>
    <property type="evidence" value="ECO:0007669"/>
    <property type="project" value="UniProtKB-KW"/>
</dbReference>
<dbReference type="InterPro" id="IPR028154">
    <property type="entry name" value="AMP-dep_Lig_C"/>
</dbReference>
<feature type="domain" description="AMP-dependent ligase C-terminal" evidence="11">
    <location>
        <begin position="337"/>
        <end position="433"/>
    </location>
</feature>
<protein>
    <recommendedName>
        <fullName evidence="7 9">Phenylacetate-coenzyme A ligase</fullName>
        <ecNumber evidence="6 9">6.2.1.30</ecNumber>
    </recommendedName>
    <alternativeName>
        <fullName evidence="8 9">Phenylacetyl-CoA ligase</fullName>
    </alternativeName>
</protein>
<dbReference type="InterPro" id="IPR045851">
    <property type="entry name" value="AMP-bd_C_sf"/>
</dbReference>
<comment type="catalytic activity">
    <reaction evidence="9">
        <text>2-phenylacetate + ATP + CoA = phenylacetyl-CoA + AMP + diphosphate</text>
        <dbReference type="Rhea" id="RHEA:20956"/>
        <dbReference type="ChEBI" id="CHEBI:18401"/>
        <dbReference type="ChEBI" id="CHEBI:30616"/>
        <dbReference type="ChEBI" id="CHEBI:33019"/>
        <dbReference type="ChEBI" id="CHEBI:57287"/>
        <dbReference type="ChEBI" id="CHEBI:57390"/>
        <dbReference type="ChEBI" id="CHEBI:456215"/>
        <dbReference type="EC" id="6.2.1.30"/>
    </reaction>
</comment>
<organism evidence="12">
    <name type="scientific">uncultured bacterium contig00029</name>
    <dbReference type="NCBI Taxonomy" id="1181518"/>
    <lineage>
        <taxon>Bacteria</taxon>
        <taxon>environmental samples</taxon>
    </lineage>
</organism>
<reference evidence="12" key="1">
    <citation type="submission" date="2012-03" db="EMBL/GenBank/DDBJ databases">
        <title>Functional metagenomics reveals considerable lignocellulase gene clusters in the gut microbiome of a wood-feeding higher termite.</title>
        <authorList>
            <person name="Liu N."/>
        </authorList>
    </citation>
    <scope>NUCLEOTIDE SEQUENCE</scope>
</reference>
<dbReference type="AlphaFoldDB" id="A0A806JYQ7"/>
<dbReference type="PIRSF" id="PIRSF006444">
    <property type="entry name" value="PaaK"/>
    <property type="match status" value="1"/>
</dbReference>
<evidence type="ECO:0000256" key="4">
    <source>
        <dbReference type="ARBA" id="ARBA00060591"/>
    </source>
</evidence>
<dbReference type="Gene3D" id="3.40.50.12780">
    <property type="entry name" value="N-terminal domain of ligase-like"/>
    <property type="match status" value="1"/>
</dbReference>
<dbReference type="FunFam" id="3.40.50.12780:FF:000016">
    <property type="entry name" value="Phenylacetate-coenzyme A ligase"/>
    <property type="match status" value="1"/>
</dbReference>
<evidence type="ECO:0000256" key="6">
    <source>
        <dbReference type="ARBA" id="ARBA00066629"/>
    </source>
</evidence>
<dbReference type="EC" id="6.2.1.30" evidence="6 9"/>
<comment type="subunit">
    <text evidence="1">Monomer.</text>
</comment>
<evidence type="ECO:0000256" key="2">
    <source>
        <dbReference type="ARBA" id="ARBA00022598"/>
    </source>
</evidence>
<dbReference type="InterPro" id="IPR000873">
    <property type="entry name" value="AMP-dep_synth/lig_dom"/>
</dbReference>
<evidence type="ECO:0000256" key="3">
    <source>
        <dbReference type="ARBA" id="ARBA00022741"/>
    </source>
</evidence>
<dbReference type="Pfam" id="PF00501">
    <property type="entry name" value="AMP-binding"/>
    <property type="match status" value="1"/>
</dbReference>
<comment type="similarity">
    <text evidence="5 9">Belongs to the phenylacetyl-CoA ligase family.</text>
</comment>
<evidence type="ECO:0000313" key="12">
    <source>
        <dbReference type="EMBL" id="AGS52107.1"/>
    </source>
</evidence>
<evidence type="ECO:0000256" key="5">
    <source>
        <dbReference type="ARBA" id="ARBA00061566"/>
    </source>
</evidence>
<comment type="pathway">
    <text evidence="4 9">Aromatic compound metabolism; phenylacetate degradation.</text>
</comment>
<dbReference type="SUPFAM" id="SSF56801">
    <property type="entry name" value="Acetyl-CoA synthetase-like"/>
    <property type="match status" value="1"/>
</dbReference>
<accession>A0A806JYQ7</accession>
<feature type="domain" description="AMP-dependent synthetase/ligase" evidence="10">
    <location>
        <begin position="81"/>
        <end position="287"/>
    </location>
</feature>
<keyword evidence="2 9" id="KW-0436">Ligase</keyword>
<evidence type="ECO:0000256" key="7">
    <source>
        <dbReference type="ARBA" id="ARBA00068695"/>
    </source>
</evidence>
<keyword evidence="3 9" id="KW-0547">Nucleotide-binding</keyword>
<dbReference type="PANTHER" id="PTHR43439:SF1">
    <property type="entry name" value="PHENYLACETATE-COENZYME A LIGASE"/>
    <property type="match status" value="1"/>
</dbReference>
<name>A0A806JYQ7_9BACT</name>
<dbReference type="InterPro" id="IPR051414">
    <property type="entry name" value="Adenylate-forming_Reductase"/>
</dbReference>
<dbReference type="EMBL" id="JQ844182">
    <property type="protein sequence ID" value="AGS52107.1"/>
    <property type="molecule type" value="Genomic_DNA"/>
</dbReference>
<sequence>MAFDYYSKEFETLPRNELEILQLERLKSLVALVYENCGLYRKKMEKAGVKPSDIRELGDLKKLPFTEKQDLRDNYPFGVFSASTADIVRIHASSGTTGKLTVAGYTQNDLNIWASVMARSLAAAGCSKNSIINVAYGYGLFTGGLGAHDGSQLLGALTIPASSGNTKRQLQLLKDLGVTTLCCTPSYALFLADEMSKEGYKASDFKLEQGIFGAEPWTQEMRLTIEKTLGLKAYDIYGLSEIMGPGVAMECEYQCGSHIWEDHFLPEIIDPKTLEPLPYGSRGELVFTTLTKTGMPLIRYRTRDLTSLLAETCKCGRTHVRMTKIVGRSDDMLIIRGVNVFPSQIESALFSADGVEPHYQIIIDRINNLDTIEIQVELNDKWFSDEVKKLQELKHTIEKNIASAISVGCTVTFVNRGVIERSIGKAVRVIDKRKLT</sequence>
<dbReference type="GO" id="GO:0047475">
    <property type="term" value="F:phenylacetate-CoA ligase activity"/>
    <property type="evidence" value="ECO:0007669"/>
    <property type="project" value="UniProtKB-EC"/>
</dbReference>
<evidence type="ECO:0000259" key="10">
    <source>
        <dbReference type="Pfam" id="PF00501"/>
    </source>
</evidence>
<evidence type="ECO:0000256" key="8">
    <source>
        <dbReference type="ARBA" id="ARBA00075111"/>
    </source>
</evidence>